<keyword evidence="2" id="KW-0547">Nucleotide-binding</keyword>
<evidence type="ECO:0000313" key="6">
    <source>
        <dbReference type="Proteomes" id="UP000318626"/>
    </source>
</evidence>
<evidence type="ECO:0000256" key="1">
    <source>
        <dbReference type="ARBA" id="ARBA00022448"/>
    </source>
</evidence>
<dbReference type="PANTHER" id="PTHR42939">
    <property type="entry name" value="ABC TRANSPORTER ATP-BINDING PROTEIN ALBC-RELATED"/>
    <property type="match status" value="1"/>
</dbReference>
<dbReference type="AlphaFoldDB" id="A0A518CFM1"/>
<dbReference type="Pfam" id="PF00005">
    <property type="entry name" value="ABC_tran"/>
    <property type="match status" value="1"/>
</dbReference>
<dbReference type="SUPFAM" id="SSF52540">
    <property type="entry name" value="P-loop containing nucleoside triphosphate hydrolases"/>
    <property type="match status" value="1"/>
</dbReference>
<dbReference type="InterPro" id="IPR027417">
    <property type="entry name" value="P-loop_NTPase"/>
</dbReference>
<reference evidence="6" key="1">
    <citation type="submission" date="2019-02" db="EMBL/GenBank/DDBJ databases">
        <title>Deep-cultivation of Planctomycetes and their phenomic and genomic characterization uncovers novel biology.</title>
        <authorList>
            <person name="Wiegand S."/>
            <person name="Jogler M."/>
            <person name="Boedeker C."/>
            <person name="Pinto D."/>
            <person name="Vollmers J."/>
            <person name="Rivas-Marin E."/>
            <person name="Kohn T."/>
            <person name="Peeters S.H."/>
            <person name="Heuer A."/>
            <person name="Rast P."/>
            <person name="Oberbeckmann S."/>
            <person name="Bunk B."/>
            <person name="Jeske O."/>
            <person name="Meyerdierks A."/>
            <person name="Storesund J.E."/>
            <person name="Kallscheuer N."/>
            <person name="Luecker S."/>
            <person name="Lage O.M."/>
            <person name="Pohl T."/>
            <person name="Merkel B.J."/>
            <person name="Hornburger P."/>
            <person name="Mueller R.-W."/>
            <person name="Bruemmer F."/>
            <person name="Labrenz M."/>
            <person name="Spormann A.M."/>
            <person name="Op den Camp H."/>
            <person name="Overmann J."/>
            <person name="Amann R."/>
            <person name="Jetten M.S.M."/>
            <person name="Mascher T."/>
            <person name="Medema M.H."/>
            <person name="Devos D.P."/>
            <person name="Kaster A.-K."/>
            <person name="Ovreas L."/>
            <person name="Rohde M."/>
            <person name="Galperin M.Y."/>
            <person name="Jogler C."/>
        </authorList>
    </citation>
    <scope>NUCLEOTIDE SEQUENCE [LARGE SCALE GENOMIC DNA]</scope>
    <source>
        <strain evidence="6">Pan97</strain>
    </source>
</reference>
<dbReference type="PANTHER" id="PTHR42939:SF1">
    <property type="entry name" value="ABC TRANSPORTER ATP-BINDING PROTEIN ALBC-RELATED"/>
    <property type="match status" value="1"/>
</dbReference>
<dbReference type="CDD" id="cd03230">
    <property type="entry name" value="ABC_DR_subfamily_A"/>
    <property type="match status" value="1"/>
</dbReference>
<dbReference type="Gene3D" id="3.40.50.300">
    <property type="entry name" value="P-loop containing nucleotide triphosphate hydrolases"/>
    <property type="match status" value="1"/>
</dbReference>
<feature type="domain" description="ABC transporter" evidence="4">
    <location>
        <begin position="40"/>
        <end position="265"/>
    </location>
</feature>
<protein>
    <submittedName>
        <fullName evidence="5">Putative ABC transporter ATP-binding protein YbhF</fullName>
    </submittedName>
</protein>
<evidence type="ECO:0000313" key="5">
    <source>
        <dbReference type="EMBL" id="QDU78017.1"/>
    </source>
</evidence>
<keyword evidence="6" id="KW-1185">Reference proteome</keyword>
<keyword evidence="1" id="KW-0813">Transport</keyword>
<organism evidence="5 6">
    <name type="scientific">Bremerella volcania</name>
    <dbReference type="NCBI Taxonomy" id="2527984"/>
    <lineage>
        <taxon>Bacteria</taxon>
        <taxon>Pseudomonadati</taxon>
        <taxon>Planctomycetota</taxon>
        <taxon>Planctomycetia</taxon>
        <taxon>Pirellulales</taxon>
        <taxon>Pirellulaceae</taxon>
        <taxon>Bremerella</taxon>
    </lineage>
</organism>
<evidence type="ECO:0000259" key="4">
    <source>
        <dbReference type="PROSITE" id="PS50893"/>
    </source>
</evidence>
<dbReference type="GO" id="GO:0005524">
    <property type="term" value="F:ATP binding"/>
    <property type="evidence" value="ECO:0007669"/>
    <property type="project" value="UniProtKB-KW"/>
</dbReference>
<keyword evidence="3 5" id="KW-0067">ATP-binding</keyword>
<dbReference type="KEGG" id="bvo:Pan97_50960"/>
<dbReference type="EMBL" id="CP036289">
    <property type="protein sequence ID" value="QDU78017.1"/>
    <property type="molecule type" value="Genomic_DNA"/>
</dbReference>
<sequence>MAVLLYLRCWQSAKIGAVNSGKPFSVSCGTNGVDPLAPMLKTHDLTKRYGSFLALDHANIEVARGECCGVLGPNGAGKSTLFRILMGFLRPTHGRAEIGGKDCQKAKKAVHSLVSYLPGDVRLFGEMKGKQVLDFFADIHPRGSRERSYATAKRLELDTSRRVGYMSTGMRQKLGLSIALATDAPMLIMDEPTTSLDPNVRGEVIRMIGQAHKSGRTVVICSHVLSEIEDICDRAIIMRQGKVVHDQCLQDLARQHSVVFQLMQPLPRVPEGIRNRVISARQHGHTVHLETEGELRDVMGWITQLPSTELKVTRMGLREVYDRFHAPVSEHAA</sequence>
<dbReference type="PROSITE" id="PS50893">
    <property type="entry name" value="ABC_TRANSPORTER_2"/>
    <property type="match status" value="1"/>
</dbReference>
<accession>A0A518CFM1</accession>
<dbReference type="InterPro" id="IPR051782">
    <property type="entry name" value="ABC_Transporter_VariousFunc"/>
</dbReference>
<dbReference type="SMART" id="SM00382">
    <property type="entry name" value="AAA"/>
    <property type="match status" value="1"/>
</dbReference>
<proteinExistence type="predicted"/>
<gene>
    <name evidence="5" type="primary">ybhF_8</name>
    <name evidence="5" type="ORF">Pan97_50960</name>
</gene>
<dbReference type="GO" id="GO:0016887">
    <property type="term" value="F:ATP hydrolysis activity"/>
    <property type="evidence" value="ECO:0007669"/>
    <property type="project" value="InterPro"/>
</dbReference>
<evidence type="ECO:0000256" key="2">
    <source>
        <dbReference type="ARBA" id="ARBA00022741"/>
    </source>
</evidence>
<dbReference type="Proteomes" id="UP000318626">
    <property type="component" value="Chromosome"/>
</dbReference>
<name>A0A518CFM1_9BACT</name>
<evidence type="ECO:0000256" key="3">
    <source>
        <dbReference type="ARBA" id="ARBA00022840"/>
    </source>
</evidence>
<dbReference type="InterPro" id="IPR003439">
    <property type="entry name" value="ABC_transporter-like_ATP-bd"/>
</dbReference>
<dbReference type="InterPro" id="IPR003593">
    <property type="entry name" value="AAA+_ATPase"/>
</dbReference>